<dbReference type="EMBL" id="KQ434878">
    <property type="protein sequence ID" value="KZC09909.1"/>
    <property type="molecule type" value="Genomic_DNA"/>
</dbReference>
<dbReference type="GO" id="GO:0007165">
    <property type="term" value="P:signal transduction"/>
    <property type="evidence" value="ECO:0007669"/>
    <property type="project" value="UniProtKB-KW"/>
</dbReference>
<dbReference type="PANTHER" id="PTHR21137:SF35">
    <property type="entry name" value="ODORANT RECEPTOR 19A-RELATED"/>
    <property type="match status" value="1"/>
</dbReference>
<evidence type="ECO:0000313" key="11">
    <source>
        <dbReference type="EMBL" id="KZC09909.1"/>
    </source>
</evidence>
<evidence type="ECO:0000256" key="5">
    <source>
        <dbReference type="ARBA" id="ARBA00022725"/>
    </source>
</evidence>
<keyword evidence="12" id="KW-1185">Reference proteome</keyword>
<keyword evidence="4 10" id="KW-0812">Transmembrane</keyword>
<keyword evidence="7 10" id="KW-0472">Membrane</keyword>
<feature type="transmembrane region" description="Helical" evidence="10">
    <location>
        <begin position="193"/>
        <end position="218"/>
    </location>
</feature>
<evidence type="ECO:0000256" key="3">
    <source>
        <dbReference type="ARBA" id="ARBA00022606"/>
    </source>
</evidence>
<proteinExistence type="inferred from homology"/>
<evidence type="ECO:0000256" key="2">
    <source>
        <dbReference type="ARBA" id="ARBA00022475"/>
    </source>
</evidence>
<organism evidence="11 12">
    <name type="scientific">Dufourea novaeangliae</name>
    <name type="common">Sweat bee</name>
    <dbReference type="NCBI Taxonomy" id="178035"/>
    <lineage>
        <taxon>Eukaryota</taxon>
        <taxon>Metazoa</taxon>
        <taxon>Ecdysozoa</taxon>
        <taxon>Arthropoda</taxon>
        <taxon>Hexapoda</taxon>
        <taxon>Insecta</taxon>
        <taxon>Pterygota</taxon>
        <taxon>Neoptera</taxon>
        <taxon>Endopterygota</taxon>
        <taxon>Hymenoptera</taxon>
        <taxon>Apocrita</taxon>
        <taxon>Aculeata</taxon>
        <taxon>Apoidea</taxon>
        <taxon>Anthophila</taxon>
        <taxon>Halictidae</taxon>
        <taxon>Rophitinae</taxon>
        <taxon>Dufourea</taxon>
    </lineage>
</organism>
<dbReference type="InterPro" id="IPR004117">
    <property type="entry name" value="7tm6_olfct_rcpt"/>
</dbReference>
<protein>
    <recommendedName>
        <fullName evidence="10">Odorant receptor</fullName>
    </recommendedName>
</protein>
<evidence type="ECO:0000256" key="9">
    <source>
        <dbReference type="ARBA" id="ARBA00023224"/>
    </source>
</evidence>
<evidence type="ECO:0000256" key="7">
    <source>
        <dbReference type="ARBA" id="ARBA00023136"/>
    </source>
</evidence>
<evidence type="ECO:0000256" key="10">
    <source>
        <dbReference type="RuleBase" id="RU351113"/>
    </source>
</evidence>
<evidence type="ECO:0000256" key="4">
    <source>
        <dbReference type="ARBA" id="ARBA00022692"/>
    </source>
</evidence>
<feature type="transmembrane region" description="Helical" evidence="10">
    <location>
        <begin position="44"/>
        <end position="68"/>
    </location>
</feature>
<comment type="similarity">
    <text evidence="10">Belongs to the insect chemoreceptor superfamily. Heteromeric odorant receptor channel (TC 1.A.69) family.</text>
</comment>
<feature type="transmembrane region" description="Helical" evidence="10">
    <location>
        <begin position="272"/>
        <end position="289"/>
    </location>
</feature>
<gene>
    <name evidence="11" type="ORF">WN55_00555</name>
</gene>
<dbReference type="GO" id="GO:0005886">
    <property type="term" value="C:plasma membrane"/>
    <property type="evidence" value="ECO:0007669"/>
    <property type="project" value="UniProtKB-SubCell"/>
</dbReference>
<dbReference type="GO" id="GO:0004984">
    <property type="term" value="F:olfactory receptor activity"/>
    <property type="evidence" value="ECO:0007669"/>
    <property type="project" value="InterPro"/>
</dbReference>
<feature type="transmembrane region" description="Helical" evidence="10">
    <location>
        <begin position="239"/>
        <end position="260"/>
    </location>
</feature>
<comment type="subcellular location">
    <subcellularLocation>
        <location evidence="1 10">Cell membrane</location>
        <topology evidence="1 10">Multi-pass membrane protein</topology>
    </subcellularLocation>
</comment>
<feature type="transmembrane region" description="Helical" evidence="10">
    <location>
        <begin position="74"/>
        <end position="94"/>
    </location>
</feature>
<keyword evidence="6 10" id="KW-1133">Transmembrane helix</keyword>
<evidence type="ECO:0000313" key="12">
    <source>
        <dbReference type="Proteomes" id="UP000076502"/>
    </source>
</evidence>
<keyword evidence="9 10" id="KW-0807">Transducer</keyword>
<keyword evidence="8 10" id="KW-0675">Receptor</keyword>
<evidence type="ECO:0000256" key="1">
    <source>
        <dbReference type="ARBA" id="ARBA00004651"/>
    </source>
</evidence>
<feature type="transmembrane region" description="Helical" evidence="10">
    <location>
        <begin position="131"/>
        <end position="152"/>
    </location>
</feature>
<dbReference type="AlphaFoldDB" id="A0A154PDD2"/>
<dbReference type="GO" id="GO:0005549">
    <property type="term" value="F:odorant binding"/>
    <property type="evidence" value="ECO:0007669"/>
    <property type="project" value="InterPro"/>
</dbReference>
<dbReference type="Proteomes" id="UP000076502">
    <property type="component" value="Unassembled WGS sequence"/>
</dbReference>
<feature type="transmembrane region" description="Helical" evidence="10">
    <location>
        <begin position="15"/>
        <end position="37"/>
    </location>
</feature>
<evidence type="ECO:0000256" key="6">
    <source>
        <dbReference type="ARBA" id="ARBA00022989"/>
    </source>
</evidence>
<accession>A0A154PDD2</accession>
<reference evidence="11 12" key="1">
    <citation type="submission" date="2015-07" db="EMBL/GenBank/DDBJ databases">
        <title>The genome of Dufourea novaeangliae.</title>
        <authorList>
            <person name="Pan H."/>
            <person name="Kapheim K."/>
        </authorList>
    </citation>
    <scope>NUCLEOTIDE SEQUENCE [LARGE SCALE GENOMIC DNA]</scope>
    <source>
        <strain evidence="11">0120121106</strain>
        <tissue evidence="11">Whole body</tissue>
    </source>
</reference>
<sequence>MLDLLMPLNVSRPRMLHSFGFLLDGSTYVDLVALHVAATCTIGVVTLVCTESTLVILVHYICGLYKIVNEFECFMSIVSTPYSIIIVAIMVCLCGHMFQVRTMFTEFEIDWEFLKDNAENIEIYREHARNVYISTLIIGICVIPILIVFQLYEYSPMILDFVLPLNESRSNELIFKAELFVVDVEEHHMSVHLFATIVLTMGLGTLVLADGTVTMFILHSCAMFKITGFADSVKEFCSTSYFIFLICGSCSITMNLYRAINLWNDKKELAEGVYFSIYQFFYLFVSNYASQMLINHSSHIFPLTYNCQWYIGPVRSQKLLLFIMHCSMKSYCFQLGGLFVPSYEGFSTVKHDSNM</sequence>
<dbReference type="PANTHER" id="PTHR21137">
    <property type="entry name" value="ODORANT RECEPTOR"/>
    <property type="match status" value="1"/>
</dbReference>
<keyword evidence="2" id="KW-1003">Cell membrane</keyword>
<name>A0A154PDD2_DUFNO</name>
<keyword evidence="5 10" id="KW-0552">Olfaction</keyword>
<evidence type="ECO:0000256" key="8">
    <source>
        <dbReference type="ARBA" id="ARBA00023170"/>
    </source>
</evidence>
<keyword evidence="3 10" id="KW-0716">Sensory transduction</keyword>
<dbReference type="Pfam" id="PF02949">
    <property type="entry name" value="7tm_6"/>
    <property type="match status" value="1"/>
</dbReference>